<reference evidence="1 2" key="1">
    <citation type="submission" date="2018-10" db="EMBL/GenBank/DDBJ databases">
        <title>Sinomicrobium pectinilyticum sp. nov., a pectinase-producing bacterium isolated from alkaline and saline soil, and emended description of the genus Sinomicrobium.</title>
        <authorList>
            <person name="Cheng B."/>
            <person name="Li C."/>
            <person name="Lai Q."/>
            <person name="Du M."/>
            <person name="Shao Z."/>
            <person name="Xu P."/>
            <person name="Yang C."/>
        </authorList>
    </citation>
    <scope>NUCLEOTIDE SEQUENCE [LARGE SCALE GENOMIC DNA]</scope>
    <source>
        <strain evidence="1 2">5DNS001</strain>
    </source>
</reference>
<dbReference type="RefSeq" id="WP_123217325.1">
    <property type="nucleotide sequence ID" value="NZ_RJTM01000116.1"/>
</dbReference>
<organism evidence="1 2">
    <name type="scientific">Sinomicrobium pectinilyticum</name>
    <dbReference type="NCBI Taxonomy" id="1084421"/>
    <lineage>
        <taxon>Bacteria</taxon>
        <taxon>Pseudomonadati</taxon>
        <taxon>Bacteroidota</taxon>
        <taxon>Flavobacteriia</taxon>
        <taxon>Flavobacteriales</taxon>
        <taxon>Flavobacteriaceae</taxon>
        <taxon>Sinomicrobium</taxon>
    </lineage>
</organism>
<dbReference type="OrthoDB" id="3233233at2"/>
<sequence>MSEKEPEVSLVRFPLKEGKLDRFFEWMKYLNRPENREEILEGIREERIFAESVFLSNENGIYYVYYYMNTGDFAPGNDLVFSGTRPIDVQHFKFFGECIDMENHIKLKALFSVDAMEQ</sequence>
<comment type="caution">
    <text evidence="1">The sequence shown here is derived from an EMBL/GenBank/DDBJ whole genome shotgun (WGS) entry which is preliminary data.</text>
</comment>
<gene>
    <name evidence="1" type="ORF">ED312_17525</name>
</gene>
<evidence type="ECO:0000313" key="1">
    <source>
        <dbReference type="EMBL" id="RNL82276.1"/>
    </source>
</evidence>
<dbReference type="Pfam" id="PF19673">
    <property type="entry name" value="DUF6176"/>
    <property type="match status" value="1"/>
</dbReference>
<accession>A0A3N0E374</accession>
<dbReference type="InterPro" id="IPR046174">
    <property type="entry name" value="DUF6176"/>
</dbReference>
<keyword evidence="2" id="KW-1185">Reference proteome</keyword>
<name>A0A3N0E374_SINP1</name>
<proteinExistence type="predicted"/>
<protein>
    <submittedName>
        <fullName evidence="1">Uncharacterized protein</fullName>
    </submittedName>
</protein>
<dbReference type="Proteomes" id="UP000267469">
    <property type="component" value="Unassembled WGS sequence"/>
</dbReference>
<dbReference type="AlphaFoldDB" id="A0A3N0E374"/>
<dbReference type="EMBL" id="RJTM01000116">
    <property type="protein sequence ID" value="RNL82276.1"/>
    <property type="molecule type" value="Genomic_DNA"/>
</dbReference>
<evidence type="ECO:0000313" key="2">
    <source>
        <dbReference type="Proteomes" id="UP000267469"/>
    </source>
</evidence>